<dbReference type="EMBL" id="RBII01000002">
    <property type="protein sequence ID" value="RKQ69583.1"/>
    <property type="molecule type" value="Genomic_DNA"/>
</dbReference>
<sequence>MNKKYQVFISSTYVDLRQERQHVIQALLELDCIPSGMELFPAADEDQWSLIKSIIDECDYYILIVGGRYGSTNVEGISYTEMEYNYALSTGKPIIAFLHKDPSKIEVGKSESDVEGQKRLESFRSLVQKKMCKFWASPEELGSVVSRSLINLQRKSPGVGWVRGDLVSDKEASQEILKLSKKVEELERQLNKARTQAPSGTEKLAQGDDKFELQTYFSTGSIFEGNQQEWMEKIQMTWSELFFAISPSMINECVEAKLKNRLSSAAREVLLTKLAEYEHLKEEAIDKFFLKETDFETIVIQFRALGLIKKSEKNRSVKDSMTYWTLTPYGNEVMNRLRAIPKS</sequence>
<dbReference type="RefSeq" id="WP_121102428.1">
    <property type="nucleotide sequence ID" value="NZ_RBII01000002.1"/>
</dbReference>
<proteinExistence type="predicted"/>
<dbReference type="InParanoid" id="A0A420WF27"/>
<reference evidence="3 4" key="1">
    <citation type="submission" date="2018-10" db="EMBL/GenBank/DDBJ databases">
        <title>Genomic Encyclopedia of Type Strains, Phase IV (KMG-IV): sequencing the most valuable type-strain genomes for metagenomic binning, comparative biology and taxonomic classification.</title>
        <authorList>
            <person name="Goeker M."/>
        </authorList>
    </citation>
    <scope>NUCLEOTIDE SEQUENCE [LARGE SCALE GENOMIC DNA]</scope>
    <source>
        <strain evidence="3 4">DSM 22008</strain>
    </source>
</reference>
<evidence type="ECO:0000313" key="4">
    <source>
        <dbReference type="Proteomes" id="UP000282211"/>
    </source>
</evidence>
<feature type="coiled-coil region" evidence="1">
    <location>
        <begin position="169"/>
        <end position="203"/>
    </location>
</feature>
<evidence type="ECO:0000313" key="3">
    <source>
        <dbReference type="EMBL" id="RKQ69583.1"/>
    </source>
</evidence>
<evidence type="ECO:0000256" key="1">
    <source>
        <dbReference type="SAM" id="Coils"/>
    </source>
</evidence>
<protein>
    <submittedName>
        <fullName evidence="3">Uncharacterized protein DUF4062</fullName>
    </submittedName>
</protein>
<name>A0A420WF27_9PROT</name>
<dbReference type="Pfam" id="PF13271">
    <property type="entry name" value="DUF4062"/>
    <property type="match status" value="1"/>
</dbReference>
<dbReference type="InterPro" id="IPR025139">
    <property type="entry name" value="DUF4062"/>
</dbReference>
<gene>
    <name evidence="3" type="ORF">DES40_2384</name>
</gene>
<keyword evidence="1" id="KW-0175">Coiled coil</keyword>
<organism evidence="3 4">
    <name type="scientific">Litorimonas taeanensis</name>
    <dbReference type="NCBI Taxonomy" id="568099"/>
    <lineage>
        <taxon>Bacteria</taxon>
        <taxon>Pseudomonadati</taxon>
        <taxon>Pseudomonadota</taxon>
        <taxon>Alphaproteobacteria</taxon>
        <taxon>Maricaulales</taxon>
        <taxon>Robiginitomaculaceae</taxon>
    </lineage>
</organism>
<dbReference type="Proteomes" id="UP000282211">
    <property type="component" value="Unassembled WGS sequence"/>
</dbReference>
<keyword evidence="4" id="KW-1185">Reference proteome</keyword>
<accession>A0A420WF27</accession>
<comment type="caution">
    <text evidence="3">The sequence shown here is derived from an EMBL/GenBank/DDBJ whole genome shotgun (WGS) entry which is preliminary data.</text>
</comment>
<dbReference type="OrthoDB" id="72299at2"/>
<dbReference type="AlphaFoldDB" id="A0A420WF27"/>
<evidence type="ECO:0000259" key="2">
    <source>
        <dbReference type="Pfam" id="PF13271"/>
    </source>
</evidence>
<feature type="domain" description="DUF4062" evidence="2">
    <location>
        <begin position="6"/>
        <end position="87"/>
    </location>
</feature>